<name>A0ABQ0LKD7_MYCCL</name>
<proteinExistence type="predicted"/>
<reference evidence="2" key="1">
    <citation type="submission" date="2014-09" db="EMBL/GenBank/DDBJ databases">
        <title>Genome sequence of the luminous mushroom Mycena chlorophos for searching fungal bioluminescence genes.</title>
        <authorList>
            <person name="Tanaka Y."/>
            <person name="Kasuga D."/>
            <person name="Oba Y."/>
            <person name="Hase S."/>
            <person name="Sato K."/>
            <person name="Oba Y."/>
            <person name="Sakakibara Y."/>
        </authorList>
    </citation>
    <scope>NUCLEOTIDE SEQUENCE</scope>
</reference>
<gene>
    <name evidence="2" type="ORF">MCHLO_08632</name>
</gene>
<evidence type="ECO:0000256" key="1">
    <source>
        <dbReference type="SAM" id="MobiDB-lite"/>
    </source>
</evidence>
<dbReference type="SUPFAM" id="SSF52047">
    <property type="entry name" value="RNI-like"/>
    <property type="match status" value="1"/>
</dbReference>
<feature type="region of interest" description="Disordered" evidence="1">
    <location>
        <begin position="289"/>
        <end position="322"/>
    </location>
</feature>
<dbReference type="Proteomes" id="UP000815677">
    <property type="component" value="Unassembled WGS sequence"/>
</dbReference>
<feature type="compositionally biased region" description="Low complexity" evidence="1">
    <location>
        <begin position="301"/>
        <end position="314"/>
    </location>
</feature>
<dbReference type="Gene3D" id="3.80.10.10">
    <property type="entry name" value="Ribonuclease Inhibitor"/>
    <property type="match status" value="1"/>
</dbReference>
<dbReference type="InterPro" id="IPR032675">
    <property type="entry name" value="LRR_dom_sf"/>
</dbReference>
<organism evidence="2 3">
    <name type="scientific">Mycena chlorophos</name>
    <name type="common">Agaric fungus</name>
    <name type="synonym">Agaricus chlorophos</name>
    <dbReference type="NCBI Taxonomy" id="658473"/>
    <lineage>
        <taxon>Eukaryota</taxon>
        <taxon>Fungi</taxon>
        <taxon>Dikarya</taxon>
        <taxon>Basidiomycota</taxon>
        <taxon>Agaricomycotina</taxon>
        <taxon>Agaricomycetes</taxon>
        <taxon>Agaricomycetidae</taxon>
        <taxon>Agaricales</taxon>
        <taxon>Marasmiineae</taxon>
        <taxon>Mycenaceae</taxon>
        <taxon>Mycena</taxon>
    </lineage>
</organism>
<keyword evidence="3" id="KW-1185">Reference proteome</keyword>
<accession>A0ABQ0LKD7</accession>
<evidence type="ECO:0000313" key="2">
    <source>
        <dbReference type="EMBL" id="GAT51495.1"/>
    </source>
</evidence>
<evidence type="ECO:0008006" key="4">
    <source>
        <dbReference type="Google" id="ProtNLM"/>
    </source>
</evidence>
<dbReference type="EMBL" id="DF847217">
    <property type="protein sequence ID" value="GAT51495.1"/>
    <property type="molecule type" value="Genomic_DNA"/>
</dbReference>
<sequence length="322" mass="36541">MSTHDEPFFPPELERKIFEEAAYLHAALIPVLLLVAQRVFLWMEPLMYRTLTVRDHLPQYERFLEIFLLKSPAFLTAAVRHIHFDSSAASINTAGKTYAEILARCPGITHVGTTVVFTGPRAREALTVLPNLTHLTTNLNGLFPDSKSVNPRHAILANVTHLNLHDSMAQYHARENIWDAIPYIPRLTHLRMKSSGLEPTLLEQLLESCPNLHVLLLTTGKSSEAFTVLDPRLVWGYVTDHYDLFWEDWMRNVRGEVDMWLLAEEMVQRRTLGQASMNEIEWIRLSHWPAPSRPATDTEDTISGSSSDSPSTSDSDSESDSE</sequence>
<evidence type="ECO:0000313" key="3">
    <source>
        <dbReference type="Proteomes" id="UP000815677"/>
    </source>
</evidence>
<protein>
    <recommendedName>
        <fullName evidence="4">F-box domain-containing protein</fullName>
    </recommendedName>
</protein>